<dbReference type="InterPro" id="IPR038109">
    <property type="entry name" value="DNA_bind_recomb_sf"/>
</dbReference>
<gene>
    <name evidence="5" type="ORF">GT464_06390</name>
</gene>
<dbReference type="PROSITE" id="PS51737">
    <property type="entry name" value="RECOMBINASE_DNA_BIND"/>
    <property type="match status" value="1"/>
</dbReference>
<keyword evidence="1" id="KW-0175">Coiled coil</keyword>
<feature type="compositionally biased region" description="Polar residues" evidence="2">
    <location>
        <begin position="509"/>
        <end position="521"/>
    </location>
</feature>
<protein>
    <submittedName>
        <fullName evidence="5">Recombinase family protein</fullName>
    </submittedName>
</protein>
<name>A0A6N9JIN5_9ACTN</name>
<comment type="caution">
    <text evidence="5">The sequence shown here is derived from an EMBL/GenBank/DDBJ whole genome shotgun (WGS) entry which is preliminary data.</text>
</comment>
<dbReference type="InterPro" id="IPR036162">
    <property type="entry name" value="Resolvase-like_N_sf"/>
</dbReference>
<dbReference type="SUPFAM" id="SSF53041">
    <property type="entry name" value="Resolvase-like"/>
    <property type="match status" value="1"/>
</dbReference>
<dbReference type="GO" id="GO:0003677">
    <property type="term" value="F:DNA binding"/>
    <property type="evidence" value="ECO:0007669"/>
    <property type="project" value="InterPro"/>
</dbReference>
<evidence type="ECO:0000259" key="4">
    <source>
        <dbReference type="PROSITE" id="PS51737"/>
    </source>
</evidence>
<dbReference type="Proteomes" id="UP000469380">
    <property type="component" value="Unassembled WGS sequence"/>
</dbReference>
<feature type="domain" description="Recombinase" evidence="4">
    <location>
        <begin position="155"/>
        <end position="258"/>
    </location>
</feature>
<feature type="coiled-coil region" evidence="1">
    <location>
        <begin position="335"/>
        <end position="403"/>
    </location>
</feature>
<evidence type="ECO:0000313" key="5">
    <source>
        <dbReference type="EMBL" id="MZJ39577.1"/>
    </source>
</evidence>
<feature type="region of interest" description="Disordered" evidence="2">
    <location>
        <begin position="451"/>
        <end position="470"/>
    </location>
</feature>
<sequence length="559" mass="62255">MANAVIYARYSDGRQREESIEDQVRVCSEAAEREGDRILRVYADKATSGTTTDHRAAFAEMVADSAHGRFERVYVYKTDRFARNRYDSAIYKTKLKRNGVSVVSATEHIEEGPDGILLEAVLEGMAEYYSAALSQNVKRGMRGNALKCKHNGVRLYGYDLGEDGYYRVNEEQARVVRSVFEMYDAGEGVPDIVDALAPYRTATGGPFSMQAVSKMLRREQYAGVYRYADVRREGGMPAIVERELFESVQRRLASGVRKRRSTVSYLLSGKLFDMEGHRYQSSCGYGKSGRKYTYYRCPATGHLVPQAEIEEAVARDVQEFLDSDGAAGAIADLVLEEQEDALADELAAMEALRGRLAGNDREQARMVDLAAKTGAVDAVAAKLDDLAAEREAIERELADLERGTPVFDREHVEFWVHEIVGKKDPLEVIRIFVKRVAIDRESGERRVEFVFKRGPKGGPPGGGVRGGESPAHHRIEKRLADAGRFFVTAARVRTRKGAELSKRVSVCQRSAQGAKATQRQPAKQAEPLTAHPKIVETVNFGWPSFLSPFHGFEPVSTYI</sequence>
<dbReference type="Gene3D" id="3.90.1750.20">
    <property type="entry name" value="Putative Large Serine Recombinase, Chain B, Domain 2"/>
    <property type="match status" value="1"/>
</dbReference>
<dbReference type="CDD" id="cd00338">
    <property type="entry name" value="Ser_Recombinase"/>
    <property type="match status" value="1"/>
</dbReference>
<evidence type="ECO:0000259" key="3">
    <source>
        <dbReference type="PROSITE" id="PS51736"/>
    </source>
</evidence>
<dbReference type="EMBL" id="WWSR01000009">
    <property type="protein sequence ID" value="MZJ39577.1"/>
    <property type="molecule type" value="Genomic_DNA"/>
</dbReference>
<evidence type="ECO:0000256" key="2">
    <source>
        <dbReference type="SAM" id="MobiDB-lite"/>
    </source>
</evidence>
<proteinExistence type="predicted"/>
<dbReference type="GO" id="GO:0000150">
    <property type="term" value="F:DNA strand exchange activity"/>
    <property type="evidence" value="ECO:0007669"/>
    <property type="project" value="InterPro"/>
</dbReference>
<dbReference type="RefSeq" id="WP_161160529.1">
    <property type="nucleotide sequence ID" value="NZ_WWSR01000009.1"/>
</dbReference>
<feature type="domain" description="Resolvase/invertase-type recombinase catalytic" evidence="3">
    <location>
        <begin position="3"/>
        <end position="148"/>
    </location>
</feature>
<evidence type="ECO:0000256" key="1">
    <source>
        <dbReference type="SAM" id="Coils"/>
    </source>
</evidence>
<dbReference type="Gene3D" id="3.40.50.1390">
    <property type="entry name" value="Resolvase, N-terminal catalytic domain"/>
    <property type="match status" value="1"/>
</dbReference>
<dbReference type="Pfam" id="PF00239">
    <property type="entry name" value="Resolvase"/>
    <property type="match status" value="1"/>
</dbReference>
<dbReference type="Pfam" id="PF07508">
    <property type="entry name" value="Recombinase"/>
    <property type="match status" value="1"/>
</dbReference>
<dbReference type="InterPro" id="IPR011109">
    <property type="entry name" value="DNA_bind_recombinase_dom"/>
</dbReference>
<dbReference type="SMART" id="SM00857">
    <property type="entry name" value="Resolvase"/>
    <property type="match status" value="1"/>
</dbReference>
<dbReference type="PROSITE" id="PS51736">
    <property type="entry name" value="RECOMBINASES_3"/>
    <property type="match status" value="1"/>
</dbReference>
<feature type="region of interest" description="Disordered" evidence="2">
    <location>
        <begin position="509"/>
        <end position="528"/>
    </location>
</feature>
<dbReference type="PANTHER" id="PTHR30461:SF23">
    <property type="entry name" value="DNA RECOMBINASE-RELATED"/>
    <property type="match status" value="1"/>
</dbReference>
<dbReference type="InterPro" id="IPR050639">
    <property type="entry name" value="SSR_resolvase"/>
</dbReference>
<accession>A0A6N9JIN5</accession>
<dbReference type="InterPro" id="IPR006119">
    <property type="entry name" value="Resolv_N"/>
</dbReference>
<dbReference type="PANTHER" id="PTHR30461">
    <property type="entry name" value="DNA-INVERTASE FROM LAMBDOID PROPHAGE"/>
    <property type="match status" value="1"/>
</dbReference>
<reference evidence="5 6" key="1">
    <citation type="journal article" date="2019" name="Nat. Med.">
        <title>A library of human gut bacterial isolates paired with longitudinal multiomics data enables mechanistic microbiome research.</title>
        <authorList>
            <person name="Poyet M."/>
            <person name="Groussin M."/>
            <person name="Gibbons S.M."/>
            <person name="Avila-Pacheco J."/>
            <person name="Jiang X."/>
            <person name="Kearney S.M."/>
            <person name="Perrotta A.R."/>
            <person name="Berdy B."/>
            <person name="Zhao S."/>
            <person name="Lieberman T.D."/>
            <person name="Swanson P.K."/>
            <person name="Smith M."/>
            <person name="Roesemann S."/>
            <person name="Alexander J.E."/>
            <person name="Rich S.A."/>
            <person name="Livny J."/>
            <person name="Vlamakis H."/>
            <person name="Clish C."/>
            <person name="Bullock K."/>
            <person name="Deik A."/>
            <person name="Scott J."/>
            <person name="Pierce K.A."/>
            <person name="Xavier R.J."/>
            <person name="Alm E.J."/>
        </authorList>
    </citation>
    <scope>NUCLEOTIDE SEQUENCE [LARGE SCALE GENOMIC DNA]</scope>
    <source>
        <strain evidence="5 6">BIOML-A20</strain>
    </source>
</reference>
<evidence type="ECO:0000313" key="6">
    <source>
        <dbReference type="Proteomes" id="UP000469380"/>
    </source>
</evidence>
<organism evidence="5 6">
    <name type="scientific">Collinsella aerofaciens</name>
    <dbReference type="NCBI Taxonomy" id="74426"/>
    <lineage>
        <taxon>Bacteria</taxon>
        <taxon>Bacillati</taxon>
        <taxon>Actinomycetota</taxon>
        <taxon>Coriobacteriia</taxon>
        <taxon>Coriobacteriales</taxon>
        <taxon>Coriobacteriaceae</taxon>
        <taxon>Collinsella</taxon>
    </lineage>
</organism>
<dbReference type="AlphaFoldDB" id="A0A6N9JIN5"/>